<accession>A0A0G1M830</accession>
<evidence type="ECO:0000313" key="2">
    <source>
        <dbReference type="Proteomes" id="UP000034696"/>
    </source>
</evidence>
<reference evidence="1 2" key="1">
    <citation type="journal article" date="2015" name="Nature">
        <title>rRNA introns, odd ribosomes, and small enigmatic genomes across a large radiation of phyla.</title>
        <authorList>
            <person name="Brown C.T."/>
            <person name="Hug L.A."/>
            <person name="Thomas B.C."/>
            <person name="Sharon I."/>
            <person name="Castelle C.J."/>
            <person name="Singh A."/>
            <person name="Wilkins M.J."/>
            <person name="Williams K.H."/>
            <person name="Banfield J.F."/>
        </authorList>
    </citation>
    <scope>NUCLEOTIDE SEQUENCE [LARGE SCALE GENOMIC DNA]</scope>
</reference>
<gene>
    <name evidence="1" type="ORF">UX06_C0019G0010</name>
</gene>
<comment type="caution">
    <text evidence="1">The sequence shown here is derived from an EMBL/GenBank/DDBJ whole genome shotgun (WGS) entry which is preliminary data.</text>
</comment>
<dbReference type="Proteomes" id="UP000034696">
    <property type="component" value="Unassembled WGS sequence"/>
</dbReference>
<sequence>MADNRREWRGPDFSITSFEVSEPVKQDGVWDVVAVVVVSYRKREAPRETQRVIFEAGGKTVEVVETDDEGRASYVYSFDKPGSWLIAIQLEGMPGTRRTKRVSIKEEKPKPAVVKDIVIQYSGKPGDYEVVGQVVAEGAAEKRRIRINEARGLQAEDVKETDENGCFKFSAKFGELERTYIVTDIGSGLERRVRLFGSPY</sequence>
<evidence type="ECO:0000313" key="1">
    <source>
        <dbReference type="EMBL" id="KKU04421.1"/>
    </source>
</evidence>
<name>A0A0G1M830_9BACT</name>
<dbReference type="EMBL" id="LCKT01000019">
    <property type="protein sequence ID" value="KKU04421.1"/>
    <property type="molecule type" value="Genomic_DNA"/>
</dbReference>
<proteinExistence type="predicted"/>
<dbReference type="AlphaFoldDB" id="A0A0G1M830"/>
<protein>
    <submittedName>
        <fullName evidence="1">Uncharacterized protein</fullName>
    </submittedName>
</protein>
<organism evidence="1 2">
    <name type="scientific">Candidatus Giovannonibacteria bacterium GW2011_GWA2_45_21</name>
    <dbReference type="NCBI Taxonomy" id="1618649"/>
    <lineage>
        <taxon>Bacteria</taxon>
        <taxon>Candidatus Giovannoniibacteriota</taxon>
    </lineage>
</organism>